<name>A0A4D6XYP6_9GAMM</name>
<proteinExistence type="predicted"/>
<sequence length="113" mass="13311">MSSNNINILNQKYLNKTNIYVDSKKDVLKKNKNSIANNFDKKFISTQDKINSINLENSYKNTLILLEMIEKQTEKNIFKKYKIENNIKEITNSNNSKDIHNILMKKKFLTIPL</sequence>
<evidence type="ECO:0000313" key="1">
    <source>
        <dbReference type="EMBL" id="QCI21287.1"/>
    </source>
</evidence>
<reference evidence="1 2" key="2">
    <citation type="submission" date="2019-05" db="EMBL/GenBank/DDBJ databases">
        <title>Genome evolution of the obligate endosymbiont Buchnera aphidicola.</title>
        <authorList>
            <person name="Moran N.A."/>
        </authorList>
    </citation>
    <scope>NUCLEOTIDE SEQUENCE [LARGE SCALE GENOMIC DNA]</scope>
    <source>
        <strain evidence="1 2">Hla</strain>
    </source>
</reference>
<dbReference type="RefSeq" id="WP_158358198.1">
    <property type="nucleotide sequence ID" value="NZ_CP034876.1"/>
</dbReference>
<dbReference type="EMBL" id="CP034876">
    <property type="protein sequence ID" value="QCI21287.1"/>
    <property type="molecule type" value="Genomic_DNA"/>
</dbReference>
<evidence type="ECO:0000313" key="2">
    <source>
        <dbReference type="Proteomes" id="UP000298738"/>
    </source>
</evidence>
<protein>
    <submittedName>
        <fullName evidence="1">Uncharacterized protein</fullName>
    </submittedName>
</protein>
<gene>
    <name evidence="1" type="ORF">D9V68_02995</name>
</gene>
<dbReference type="Proteomes" id="UP000298738">
    <property type="component" value="Chromosome"/>
</dbReference>
<reference evidence="1 2" key="1">
    <citation type="submission" date="2018-12" db="EMBL/GenBank/DDBJ databases">
        <authorList>
            <person name="Chong R.A."/>
        </authorList>
    </citation>
    <scope>NUCLEOTIDE SEQUENCE [LARGE SCALE GENOMIC DNA]</scope>
    <source>
        <strain evidence="1 2">Hla</strain>
    </source>
</reference>
<dbReference type="OrthoDB" id="9914180at2"/>
<accession>A0A4D6XYP6</accession>
<organism evidence="1 2">
    <name type="scientific">Buchnera aphidicola</name>
    <name type="common">Hyperomyzus lactucae</name>
    <dbReference type="NCBI Taxonomy" id="1241860"/>
    <lineage>
        <taxon>Bacteria</taxon>
        <taxon>Pseudomonadati</taxon>
        <taxon>Pseudomonadota</taxon>
        <taxon>Gammaproteobacteria</taxon>
        <taxon>Enterobacterales</taxon>
        <taxon>Erwiniaceae</taxon>
        <taxon>Buchnera</taxon>
    </lineage>
</organism>
<dbReference type="AlphaFoldDB" id="A0A4D6XYP6"/>